<evidence type="ECO:0000313" key="8">
    <source>
        <dbReference type="EMBL" id="EEH56215.1"/>
    </source>
</evidence>
<dbReference type="InterPro" id="IPR029063">
    <property type="entry name" value="SAM-dependent_MTases_sf"/>
</dbReference>
<dbReference type="PROSITE" id="PS51006">
    <property type="entry name" value="PABS_2"/>
    <property type="match status" value="1"/>
</dbReference>
<dbReference type="GO" id="GO:0010487">
    <property type="term" value="F:thermospermine synthase activity"/>
    <property type="evidence" value="ECO:0007669"/>
    <property type="project" value="UniProtKB-EC"/>
</dbReference>
<dbReference type="Gene3D" id="2.30.140.10">
    <property type="entry name" value="Spermidine synthase, tetramerisation domain"/>
    <property type="match status" value="1"/>
</dbReference>
<feature type="domain" description="PABS" evidence="7">
    <location>
        <begin position="15"/>
        <end position="253"/>
    </location>
</feature>
<evidence type="ECO:0000256" key="5">
    <source>
        <dbReference type="ARBA" id="ARBA00049721"/>
    </source>
</evidence>
<dbReference type="Gene3D" id="3.40.50.150">
    <property type="entry name" value="Vaccinia Virus protein VP39"/>
    <property type="match status" value="1"/>
</dbReference>
<keyword evidence="9" id="KW-1185">Reference proteome</keyword>
<comment type="catalytic activity">
    <reaction evidence="4">
        <text>S-adenosyl 3-(methylsulfanyl)propylamine + spermidine = thermospermine + S-methyl-5'-thioadenosine + H(+)</text>
        <dbReference type="Rhea" id="RHEA:30515"/>
        <dbReference type="ChEBI" id="CHEBI:15378"/>
        <dbReference type="ChEBI" id="CHEBI:17509"/>
        <dbReference type="ChEBI" id="CHEBI:57443"/>
        <dbReference type="ChEBI" id="CHEBI:57834"/>
        <dbReference type="ChEBI" id="CHEBI:59903"/>
        <dbReference type="EC" id="2.5.1.79"/>
    </reaction>
</comment>
<dbReference type="eggNOG" id="KOG1562">
    <property type="taxonomic scope" value="Eukaryota"/>
</dbReference>
<dbReference type="Pfam" id="PF01564">
    <property type="entry name" value="Spermine_synth"/>
    <property type="match status" value="1"/>
</dbReference>
<evidence type="ECO:0000256" key="6">
    <source>
        <dbReference type="PROSITE-ProRule" id="PRU00354"/>
    </source>
</evidence>
<proteinExistence type="inferred from homology"/>
<dbReference type="OrthoDB" id="38125at2759"/>
<dbReference type="EC" id="2.5.1.79" evidence="5"/>
<evidence type="ECO:0000256" key="1">
    <source>
        <dbReference type="ARBA" id="ARBA00007867"/>
    </source>
</evidence>
<dbReference type="InterPro" id="IPR001045">
    <property type="entry name" value="Spermi_synthase"/>
</dbReference>
<dbReference type="HAMAP" id="MF_00198">
    <property type="entry name" value="Spermidine_synth"/>
    <property type="match status" value="1"/>
</dbReference>
<dbReference type="EMBL" id="GG663740">
    <property type="protein sequence ID" value="EEH56215.1"/>
    <property type="molecule type" value="Genomic_DNA"/>
</dbReference>
<dbReference type="STRING" id="564608.C1MTU7"/>
<evidence type="ECO:0000256" key="3">
    <source>
        <dbReference type="ARBA" id="ARBA00023115"/>
    </source>
</evidence>
<dbReference type="InterPro" id="IPR035246">
    <property type="entry name" value="Spermidine_synt_N"/>
</dbReference>
<evidence type="ECO:0000259" key="7">
    <source>
        <dbReference type="PROSITE" id="PS51006"/>
    </source>
</evidence>
<evidence type="ECO:0000313" key="9">
    <source>
        <dbReference type="Proteomes" id="UP000001876"/>
    </source>
</evidence>
<gene>
    <name evidence="8" type="ORF">MICPUCDRAFT_49612</name>
</gene>
<dbReference type="PANTHER" id="PTHR43317:SF1">
    <property type="entry name" value="THERMOSPERMINE SYNTHASE ACAULIS5"/>
    <property type="match status" value="1"/>
</dbReference>
<comment type="similarity">
    <text evidence="1">Belongs to the spermidine/spermine synthase family.</text>
</comment>
<keyword evidence="3 6" id="KW-0620">Polyamine biosynthesis</keyword>
<reference evidence="8 9" key="1">
    <citation type="journal article" date="2009" name="Science">
        <title>Green evolution and dynamic adaptations revealed by genomes of the marine picoeukaryotes Micromonas.</title>
        <authorList>
            <person name="Worden A.Z."/>
            <person name="Lee J.H."/>
            <person name="Mock T."/>
            <person name="Rouze P."/>
            <person name="Simmons M.P."/>
            <person name="Aerts A.L."/>
            <person name="Allen A.E."/>
            <person name="Cuvelier M.L."/>
            <person name="Derelle E."/>
            <person name="Everett M.V."/>
            <person name="Foulon E."/>
            <person name="Grimwood J."/>
            <person name="Gundlach H."/>
            <person name="Henrissat B."/>
            <person name="Napoli C."/>
            <person name="McDonald S.M."/>
            <person name="Parker M.S."/>
            <person name="Rombauts S."/>
            <person name="Salamov A."/>
            <person name="Von Dassow P."/>
            <person name="Badger J.H."/>
            <person name="Coutinho P.M."/>
            <person name="Demir E."/>
            <person name="Dubchak I."/>
            <person name="Gentemann C."/>
            <person name="Eikrem W."/>
            <person name="Gready J.E."/>
            <person name="John U."/>
            <person name="Lanier W."/>
            <person name="Lindquist E.A."/>
            <person name="Lucas S."/>
            <person name="Mayer K.F."/>
            <person name="Moreau H."/>
            <person name="Not F."/>
            <person name="Otillar R."/>
            <person name="Panaud O."/>
            <person name="Pangilinan J."/>
            <person name="Paulsen I."/>
            <person name="Piegu B."/>
            <person name="Poliakov A."/>
            <person name="Robbens S."/>
            <person name="Schmutz J."/>
            <person name="Toulza E."/>
            <person name="Wyss T."/>
            <person name="Zelensky A."/>
            <person name="Zhou K."/>
            <person name="Armbrust E.V."/>
            <person name="Bhattacharya D."/>
            <person name="Goodenough U.W."/>
            <person name="Van de Peer Y."/>
            <person name="Grigoriev I.V."/>
        </authorList>
    </citation>
    <scope>NUCLEOTIDE SEQUENCE [LARGE SCALE GENOMIC DNA]</scope>
    <source>
        <strain evidence="8 9">CCMP1545</strain>
    </source>
</reference>
<dbReference type="GO" id="GO:0006596">
    <property type="term" value="P:polyamine biosynthetic process"/>
    <property type="evidence" value="ECO:0007669"/>
    <property type="project" value="UniProtKB-UniRule"/>
</dbReference>
<feature type="active site" description="Proton acceptor" evidence="6">
    <location>
        <position position="170"/>
    </location>
</feature>
<dbReference type="Pfam" id="PF17284">
    <property type="entry name" value="Spermine_synt_N"/>
    <property type="match status" value="1"/>
</dbReference>
<dbReference type="PANTHER" id="PTHR43317">
    <property type="entry name" value="THERMOSPERMINE SYNTHASE ACAULIS5"/>
    <property type="match status" value="1"/>
</dbReference>
<dbReference type="InterPro" id="IPR037163">
    <property type="entry name" value="Spermidine_synt_N_sf"/>
</dbReference>
<dbReference type="OMA" id="WIPSFGY"/>
<accession>C1MTU7</accession>
<dbReference type="RefSeq" id="XP_003059083.1">
    <property type="nucleotide sequence ID" value="XM_003059037.1"/>
</dbReference>
<dbReference type="InterPro" id="IPR030374">
    <property type="entry name" value="PABS"/>
</dbReference>
<dbReference type="CDD" id="cd02440">
    <property type="entry name" value="AdoMet_MTases"/>
    <property type="match status" value="1"/>
</dbReference>
<protein>
    <recommendedName>
        <fullName evidence="5">thermospermine synthase</fullName>
        <ecNumber evidence="5">2.5.1.79</ecNumber>
    </recommendedName>
</protein>
<name>C1MTU7_MICPC</name>
<dbReference type="SUPFAM" id="SSF53335">
    <property type="entry name" value="S-adenosyl-L-methionine-dependent methyltransferases"/>
    <property type="match status" value="1"/>
</dbReference>
<organism evidence="9">
    <name type="scientific">Micromonas pusilla (strain CCMP1545)</name>
    <name type="common">Picoplanktonic green alga</name>
    <dbReference type="NCBI Taxonomy" id="564608"/>
    <lineage>
        <taxon>Eukaryota</taxon>
        <taxon>Viridiplantae</taxon>
        <taxon>Chlorophyta</taxon>
        <taxon>Mamiellophyceae</taxon>
        <taxon>Mamiellales</taxon>
        <taxon>Mamiellaceae</taxon>
        <taxon>Micromonas</taxon>
    </lineage>
</organism>
<dbReference type="GeneID" id="9684823"/>
<dbReference type="FunFam" id="3.40.50.150:FF:000088">
    <property type="entry name" value="Polyamine aminopropyltransferase"/>
    <property type="match status" value="1"/>
</dbReference>
<keyword evidence="2 6" id="KW-0808">Transferase</keyword>
<dbReference type="AlphaFoldDB" id="C1MTU7"/>
<evidence type="ECO:0000256" key="4">
    <source>
        <dbReference type="ARBA" id="ARBA00048874"/>
    </source>
</evidence>
<sequence>MATAEDIGAHVFDEGHWYHETLEEGLAISYRVDEVLHRGQSAFQTVEVVKTKPFGRLLITDGLMQSSEDDEYVYHQCLVHPALAAHPAPKKVFIAGGGEGATLREVLKHKCVEECEMVDIDGEVVEMCREHTPFYHAGAYDDKRAKLEIGDAKAALERRADGSIDVIICDLSDPLDGGPCYQLYTTTFYEMCKTKLAPGGILVTQSGCAAVRDCHHVFTPIHKTLKTVFPQCWGYTVCVPSFCSEWGFNVVRKEADALSVEDGLSGGKLDARLRERGLGDLSYYDEITHRRMFSLNRTVREACRDETRVMTVENPLFMCSTTTHQGVFEDK</sequence>
<dbReference type="Proteomes" id="UP000001876">
    <property type="component" value="Unassembled WGS sequence"/>
</dbReference>
<evidence type="ECO:0000256" key="2">
    <source>
        <dbReference type="ARBA" id="ARBA00022679"/>
    </source>
</evidence>
<dbReference type="KEGG" id="mpp:MICPUCDRAFT_49612"/>